<reference evidence="1 2" key="1">
    <citation type="submission" date="2024-02" db="EMBL/GenBank/DDBJ databases">
        <title>Adaptive strategies in a cosmopolitan and abundant soil bacterium.</title>
        <authorList>
            <person name="Carini P."/>
        </authorList>
    </citation>
    <scope>NUCLEOTIDE SEQUENCE [LARGE SCALE GENOMIC DNA]</scope>
    <source>
        <strain evidence="1 2">AZCC 1608</strain>
    </source>
</reference>
<organism evidence="1 2">
    <name type="scientific">Bradyrhizobium algeriense</name>
    <dbReference type="NCBI Taxonomy" id="634784"/>
    <lineage>
        <taxon>Bacteria</taxon>
        <taxon>Pseudomonadati</taxon>
        <taxon>Pseudomonadota</taxon>
        <taxon>Alphaproteobacteria</taxon>
        <taxon>Hyphomicrobiales</taxon>
        <taxon>Nitrobacteraceae</taxon>
        <taxon>Bradyrhizobium</taxon>
    </lineage>
</organism>
<dbReference type="RefSeq" id="WP_334483980.1">
    <property type="nucleotide sequence ID" value="NZ_JAZHRV010000001.1"/>
</dbReference>
<dbReference type="InterPro" id="IPR050509">
    <property type="entry name" value="CoA-transferase_III"/>
</dbReference>
<gene>
    <name evidence="1" type="ORF">V1286_005137</name>
</gene>
<dbReference type="InterPro" id="IPR023606">
    <property type="entry name" value="CoA-Trfase_III_dom_1_sf"/>
</dbReference>
<dbReference type="Proteomes" id="UP001364224">
    <property type="component" value="Unassembled WGS sequence"/>
</dbReference>
<dbReference type="Gene3D" id="3.30.1540.10">
    <property type="entry name" value="formyl-coa transferase, domain 3"/>
    <property type="match status" value="1"/>
</dbReference>
<name>A0ABU8BGC2_9BRAD</name>
<proteinExistence type="predicted"/>
<sequence length="377" mass="40252">MSILQGLRVVEIAGLGPGPFCGMLLADLGADVIVVERKDATTPLPRPDYIVNRGKRSIALDLKQPQAIEVVLRLVERADALIEGMRPGVMERLGLAPEVCLEHRPSLIYGRMTGWGQYGPLSHSAGHDGNYAALSGALWYSSPPGIAPVAPPTLIGDVGGGALYLAIGLLAGVLKAKQSGCGQVVDAAIVDGSAHMLNLLLSALAANDAGYQRGVHHFDCGPSVNTYRCSDGGWVVVSPLETKFYEELLKRIGLAGNPIFENRTDAADWPLQRAVLSETFAKRTRAEWCAILEGTDACFAPVNDPAEAARHPHMAARQVFAEVCGVLQAAPAPRFSQTAPTDWRRGVPRIGQDTETILRETGYDDGSMRELRSSGAI</sequence>
<dbReference type="PANTHER" id="PTHR48228">
    <property type="entry name" value="SUCCINYL-COA--D-CITRAMALATE COA-TRANSFERASE"/>
    <property type="match status" value="1"/>
</dbReference>
<dbReference type="PANTHER" id="PTHR48228:SF5">
    <property type="entry name" value="ALPHA-METHYLACYL-COA RACEMASE"/>
    <property type="match status" value="1"/>
</dbReference>
<protein>
    <submittedName>
        <fullName evidence="1">Crotonobetainyl-CoA:carnitine CoA-transferase CaiB-like acyl-CoA transferase</fullName>
    </submittedName>
</protein>
<dbReference type="InterPro" id="IPR044855">
    <property type="entry name" value="CoA-Trfase_III_dom3_sf"/>
</dbReference>
<evidence type="ECO:0000313" key="2">
    <source>
        <dbReference type="Proteomes" id="UP001364224"/>
    </source>
</evidence>
<dbReference type="SUPFAM" id="SSF89796">
    <property type="entry name" value="CoA-transferase family III (CaiB/BaiF)"/>
    <property type="match status" value="1"/>
</dbReference>
<dbReference type="Gene3D" id="3.40.50.10540">
    <property type="entry name" value="Crotonobetainyl-coa:carnitine coa-transferase, domain 1"/>
    <property type="match status" value="1"/>
</dbReference>
<evidence type="ECO:0000313" key="1">
    <source>
        <dbReference type="EMBL" id="MEH2557608.1"/>
    </source>
</evidence>
<keyword evidence="2" id="KW-1185">Reference proteome</keyword>
<comment type="caution">
    <text evidence="1">The sequence shown here is derived from an EMBL/GenBank/DDBJ whole genome shotgun (WGS) entry which is preliminary data.</text>
</comment>
<dbReference type="Pfam" id="PF02515">
    <property type="entry name" value="CoA_transf_3"/>
    <property type="match status" value="1"/>
</dbReference>
<accession>A0ABU8BGC2</accession>
<dbReference type="InterPro" id="IPR003673">
    <property type="entry name" value="CoA-Trfase_fam_III"/>
</dbReference>
<dbReference type="EMBL" id="JAZHRV010000001">
    <property type="protein sequence ID" value="MEH2557608.1"/>
    <property type="molecule type" value="Genomic_DNA"/>
</dbReference>